<reference evidence="15 16" key="1">
    <citation type="submission" date="2013-10" db="EMBL/GenBank/DDBJ databases">
        <title>The Genome Sequence of Acinetobacter brisouii CIP 110357.</title>
        <authorList>
            <consortium name="The Broad Institute Genomics Platform"/>
            <consortium name="The Broad Institute Genome Sequencing Center for Infectious Disease"/>
            <person name="Cerqueira G."/>
            <person name="Feldgarden M."/>
            <person name="Courvalin P."/>
            <person name="Grillot-Courvalin C."/>
            <person name="Clermont D."/>
            <person name="Rocha E."/>
            <person name="Yoon E.-J."/>
            <person name="Nemec A."/>
            <person name="Young S.K."/>
            <person name="Zeng Q."/>
            <person name="Gargeya S."/>
            <person name="Fitzgerald M."/>
            <person name="Abouelleil A."/>
            <person name="Alvarado L."/>
            <person name="Berlin A.M."/>
            <person name="Chapman S.B."/>
            <person name="Gainer-Dewar J."/>
            <person name="Goldberg J."/>
            <person name="Gnerre S."/>
            <person name="Griggs A."/>
            <person name="Gujja S."/>
            <person name="Hansen M."/>
            <person name="Howarth C."/>
            <person name="Imamovic A."/>
            <person name="Ireland A."/>
            <person name="Larimer J."/>
            <person name="McCowan C."/>
            <person name="Murphy C."/>
            <person name="Pearson M."/>
            <person name="Poon T.W."/>
            <person name="Priest M."/>
            <person name="Roberts A."/>
            <person name="Saif S."/>
            <person name="Shea T."/>
            <person name="Sykes S."/>
            <person name="Wortman J."/>
            <person name="Nusbaum C."/>
            <person name="Birren B."/>
        </authorList>
    </citation>
    <scope>NUCLEOTIDE SEQUENCE [LARGE SCALE GENOMIC DNA]</scope>
    <source>
        <strain evidence="15 16">CIP 110357</strain>
    </source>
</reference>
<dbReference type="Gene3D" id="2.40.170.20">
    <property type="entry name" value="TonB-dependent receptor, beta-barrel domain"/>
    <property type="match status" value="1"/>
</dbReference>
<keyword evidence="6" id="KW-0406">Ion transport</keyword>
<proteinExistence type="inferred from homology"/>
<name>V2VXQ0_9GAMM</name>
<keyword evidence="2 10" id="KW-0813">Transport</keyword>
<feature type="chain" id="PRO_5004710820" description="TonB-dependent receptor plug domain-containing protein" evidence="12">
    <location>
        <begin position="31"/>
        <end position="800"/>
    </location>
</feature>
<dbReference type="OrthoDB" id="15609at2"/>
<comment type="caution">
    <text evidence="15">The sequence shown here is derived from an EMBL/GenBank/DDBJ whole genome shotgun (WGS) entry which is preliminary data.</text>
</comment>
<dbReference type="InterPro" id="IPR000531">
    <property type="entry name" value="Beta-barrel_TonB"/>
</dbReference>
<dbReference type="EMBL" id="AYEU01000003">
    <property type="protein sequence ID" value="ESK52529.1"/>
    <property type="molecule type" value="Genomic_DNA"/>
</dbReference>
<dbReference type="AlphaFoldDB" id="V2VXQ0"/>
<dbReference type="PANTHER" id="PTHR30069">
    <property type="entry name" value="TONB-DEPENDENT OUTER MEMBRANE RECEPTOR"/>
    <property type="match status" value="1"/>
</dbReference>
<evidence type="ECO:0000313" key="15">
    <source>
        <dbReference type="EMBL" id="ESK52529.1"/>
    </source>
</evidence>
<dbReference type="HOGENOM" id="CLU_008287_18_1_6"/>
<dbReference type="GO" id="GO:0009279">
    <property type="term" value="C:cell outer membrane"/>
    <property type="evidence" value="ECO:0007669"/>
    <property type="project" value="UniProtKB-SubCell"/>
</dbReference>
<dbReference type="PROSITE" id="PS52016">
    <property type="entry name" value="TONB_DEPENDENT_REC_3"/>
    <property type="match status" value="1"/>
</dbReference>
<evidence type="ECO:0000256" key="2">
    <source>
        <dbReference type="ARBA" id="ARBA00022448"/>
    </source>
</evidence>
<dbReference type="Gene3D" id="2.170.130.10">
    <property type="entry name" value="TonB-dependent receptor, plug domain"/>
    <property type="match status" value="1"/>
</dbReference>
<keyword evidence="7 11" id="KW-0798">TonB box</keyword>
<comment type="subcellular location">
    <subcellularLocation>
        <location evidence="1 10">Cell outer membrane</location>
        <topology evidence="1 10">Multi-pass membrane protein</topology>
    </subcellularLocation>
</comment>
<evidence type="ECO:0000256" key="7">
    <source>
        <dbReference type="ARBA" id="ARBA00023077"/>
    </source>
</evidence>
<evidence type="ECO:0000313" key="16">
    <source>
        <dbReference type="Proteomes" id="UP000018418"/>
    </source>
</evidence>
<dbReference type="InterPro" id="IPR037066">
    <property type="entry name" value="Plug_dom_sf"/>
</dbReference>
<keyword evidence="4 10" id="KW-0812">Transmembrane</keyword>
<evidence type="ECO:0000256" key="1">
    <source>
        <dbReference type="ARBA" id="ARBA00004571"/>
    </source>
</evidence>
<keyword evidence="8 10" id="KW-0472">Membrane</keyword>
<organism evidence="15 16">
    <name type="scientific">Acinetobacter brisouii CIP 110357</name>
    <dbReference type="NCBI Taxonomy" id="1341683"/>
    <lineage>
        <taxon>Bacteria</taxon>
        <taxon>Pseudomonadati</taxon>
        <taxon>Pseudomonadota</taxon>
        <taxon>Gammaproteobacteria</taxon>
        <taxon>Moraxellales</taxon>
        <taxon>Moraxellaceae</taxon>
        <taxon>Acinetobacter</taxon>
    </lineage>
</organism>
<evidence type="ECO:0000256" key="10">
    <source>
        <dbReference type="PROSITE-ProRule" id="PRU01360"/>
    </source>
</evidence>
<dbReference type="RefSeq" id="WP_004903594.1">
    <property type="nucleotide sequence ID" value="NZ_BBTI01000001.1"/>
</dbReference>
<evidence type="ECO:0000256" key="4">
    <source>
        <dbReference type="ARBA" id="ARBA00022692"/>
    </source>
</evidence>
<evidence type="ECO:0000259" key="13">
    <source>
        <dbReference type="Pfam" id="PF00593"/>
    </source>
</evidence>
<dbReference type="SUPFAM" id="SSF56935">
    <property type="entry name" value="Porins"/>
    <property type="match status" value="1"/>
</dbReference>
<accession>V2VXQ0</accession>
<dbReference type="InterPro" id="IPR036942">
    <property type="entry name" value="Beta-barrel_TonB_sf"/>
</dbReference>
<evidence type="ECO:0000259" key="14">
    <source>
        <dbReference type="Pfam" id="PF07715"/>
    </source>
</evidence>
<dbReference type="PATRIC" id="fig|1341683.3.peg.677"/>
<dbReference type="PANTHER" id="PTHR30069:SF53">
    <property type="entry name" value="COLICIN I RECEPTOR-RELATED"/>
    <property type="match status" value="1"/>
</dbReference>
<dbReference type="GO" id="GO:0015344">
    <property type="term" value="F:siderophore uptake transmembrane transporter activity"/>
    <property type="evidence" value="ECO:0007669"/>
    <property type="project" value="TreeGrafter"/>
</dbReference>
<dbReference type="GO" id="GO:0044718">
    <property type="term" value="P:siderophore transmembrane transport"/>
    <property type="evidence" value="ECO:0007669"/>
    <property type="project" value="TreeGrafter"/>
</dbReference>
<sequence length="800" mass="87590">MRLFAYMTSTPFFRLTTLTLACMAATAVMAEPTDNPANSTLSKTESDLPTIVVRASAHKKGMHSDSEAVKGFPASVATVTKKDSETTTNVMNTEDMVKYLPDLLVRKRYIGDTQAPIATRTTGVNASARSLIFADGVLLSTLINNNNGNGSPQWFMVSPEEISRINVLYGPYSAAYAGNSYGAVIDIVTRMPDHFEATATMRGAIQDFKLYNSKDHFGSGELSTTLGDRNGNFAWWLSANHLDSSSQPLTFATLSQSSTPATTQPVMNGAIAGENRTGSPIQILGAGNITHTIQDNVKLKLAYDFSPTLSANYVVGFWRNDADAHSESYLSSAADQSAYYGATSGKVNIGGYAYNASSIAGLFSRNEVSQQHLMQSLTLKTNHSDGLNWEVVASHFDYLKDLTRLSNGPYAISQSGGSGQITDASGTGWSTLDLKSSYHFQNERLSNHTLSSGLHGDWYRLDSQTYSASDWRGAEGILTSASQGKTQTTAAWLQDVWMITPKVKATIGGRYEDWQATNGYNLSTANSKLFSVNQPNEGKTGFSPKASVAWSFAPNWTLTGSSGKALRFPTVGELYQNVQTGTTYTQANPNLKPENVLSHELALARETNDSSMRLSIFQERIKDALISQTAMISGYATPVSYTQNVNKTRQRGIEFTAAKQNALIDHLDLSGSISYVDATILENSNYVPTIAGATSVGKHTPYVPAWRATLVGTYHITPEWNFTTAGRYIGRQYATVDNTDTFAKTYQGFQPFFVMDVRTSYRFNHNWSAAAGIDNLNNSQYFLYHPFPERTFYAEVKYTY</sequence>
<evidence type="ECO:0000256" key="8">
    <source>
        <dbReference type="ARBA" id="ARBA00023136"/>
    </source>
</evidence>
<dbReference type="STRING" id="396323.VH98_12575"/>
<keyword evidence="3 10" id="KW-1134">Transmembrane beta strand</keyword>
<keyword evidence="5 12" id="KW-0732">Signal</keyword>
<dbReference type="InterPro" id="IPR039426">
    <property type="entry name" value="TonB-dep_rcpt-like"/>
</dbReference>
<comment type="similarity">
    <text evidence="10 11">Belongs to the TonB-dependent receptor family.</text>
</comment>
<evidence type="ECO:0000256" key="9">
    <source>
        <dbReference type="ARBA" id="ARBA00023237"/>
    </source>
</evidence>
<feature type="signal peptide" evidence="12">
    <location>
        <begin position="1"/>
        <end position="30"/>
    </location>
</feature>
<evidence type="ECO:0008006" key="17">
    <source>
        <dbReference type="Google" id="ProtNLM"/>
    </source>
</evidence>
<dbReference type="Pfam" id="PF07715">
    <property type="entry name" value="Plug"/>
    <property type="match status" value="1"/>
</dbReference>
<evidence type="ECO:0000256" key="3">
    <source>
        <dbReference type="ARBA" id="ARBA00022452"/>
    </source>
</evidence>
<dbReference type="InterPro" id="IPR012910">
    <property type="entry name" value="Plug_dom"/>
</dbReference>
<dbReference type="Pfam" id="PF00593">
    <property type="entry name" value="TonB_dep_Rec_b-barrel"/>
    <property type="match status" value="1"/>
</dbReference>
<evidence type="ECO:0000256" key="6">
    <source>
        <dbReference type="ARBA" id="ARBA00023065"/>
    </source>
</evidence>
<protein>
    <recommendedName>
        <fullName evidence="17">TonB-dependent receptor plug domain-containing protein</fullName>
    </recommendedName>
</protein>
<evidence type="ECO:0000256" key="11">
    <source>
        <dbReference type="RuleBase" id="RU003357"/>
    </source>
</evidence>
<keyword evidence="16" id="KW-1185">Reference proteome</keyword>
<keyword evidence="9 10" id="KW-0998">Cell outer membrane</keyword>
<feature type="domain" description="TonB-dependent receptor-like beta-barrel" evidence="13">
    <location>
        <begin position="336"/>
        <end position="776"/>
    </location>
</feature>
<evidence type="ECO:0000256" key="12">
    <source>
        <dbReference type="SAM" id="SignalP"/>
    </source>
</evidence>
<evidence type="ECO:0000256" key="5">
    <source>
        <dbReference type="ARBA" id="ARBA00022729"/>
    </source>
</evidence>
<dbReference type="CDD" id="cd01347">
    <property type="entry name" value="ligand_gated_channel"/>
    <property type="match status" value="1"/>
</dbReference>
<feature type="domain" description="TonB-dependent receptor plug" evidence="14">
    <location>
        <begin position="71"/>
        <end position="184"/>
    </location>
</feature>
<dbReference type="Proteomes" id="UP000018418">
    <property type="component" value="Unassembled WGS sequence"/>
</dbReference>
<gene>
    <name evidence="15" type="ORF">P255_00681</name>
</gene>